<reference evidence="4" key="1">
    <citation type="journal article" date="2017" name="Appl. Environ. Microbiol.">
        <title>Molecular characterization of an Endozoicomonas-like organism causing infection in king scallop Pecten maximus L.</title>
        <authorList>
            <person name="Cano I."/>
            <person name="van Aerle R."/>
            <person name="Ross S."/>
            <person name="Verner-Jeffreys D.W."/>
            <person name="Paley R.K."/>
            <person name="Rimmer G."/>
            <person name="Ryder D."/>
            <person name="Hooper P."/>
            <person name="Stone D."/>
            <person name="Feist S.W."/>
        </authorList>
    </citation>
    <scope>NUCLEOTIDE SEQUENCE</scope>
</reference>
<dbReference type="GO" id="GO:0003676">
    <property type="term" value="F:nucleic acid binding"/>
    <property type="evidence" value="ECO:0007669"/>
    <property type="project" value="InterPro"/>
</dbReference>
<evidence type="ECO:0000256" key="1">
    <source>
        <dbReference type="ARBA" id="ARBA00022722"/>
    </source>
</evidence>
<dbReference type="Pfam" id="PF01844">
    <property type="entry name" value="HNH"/>
    <property type="match status" value="1"/>
</dbReference>
<gene>
    <name evidence="4" type="ORF">CI610_00335</name>
</gene>
<evidence type="ECO:0000313" key="4">
    <source>
        <dbReference type="EMBL" id="PJE80674.1"/>
    </source>
</evidence>
<dbReference type="CDD" id="cd00085">
    <property type="entry name" value="HNHc"/>
    <property type="match status" value="1"/>
</dbReference>
<evidence type="ECO:0000256" key="2">
    <source>
        <dbReference type="ARBA" id="ARBA00022801"/>
    </source>
</evidence>
<proteinExistence type="predicted"/>
<sequence>MKKFAGLSVFTIFLTTVRFCDFVEFRRPTLTAFFMPSPIPRPCKKPGCRQLTTGRYCKAHQGCKAPRRCRPRRESPSCRGYTWAWNKARRLFMKDNPLCRRCLLLDKLVPAQVVDHIRPHRGDMFLFWDRANWQSLCKRCHDRKTASEDRLDKK</sequence>
<dbReference type="PANTHER" id="PTHR41286">
    <property type="entry name" value="HNH NUCLEASE YAJD-RELATED"/>
    <property type="match status" value="1"/>
</dbReference>
<keyword evidence="1" id="KW-0540">Nuclease</keyword>
<feature type="domain" description="HNH nuclease" evidence="3">
    <location>
        <begin position="87"/>
        <end position="142"/>
    </location>
</feature>
<dbReference type="PANTHER" id="PTHR41286:SF1">
    <property type="entry name" value="HNH NUCLEASE YAJD-RELATED"/>
    <property type="match status" value="1"/>
</dbReference>
<comment type="caution">
    <text evidence="4">The sequence shown here is derived from an EMBL/GenBank/DDBJ whole genome shotgun (WGS) entry which is preliminary data.</text>
</comment>
<dbReference type="SMART" id="SM00507">
    <property type="entry name" value="HNHc"/>
    <property type="match status" value="1"/>
</dbReference>
<dbReference type="InterPro" id="IPR003615">
    <property type="entry name" value="HNH_nuc"/>
</dbReference>
<dbReference type="AlphaFoldDB" id="A0A2H9TBU1"/>
<dbReference type="GO" id="GO:0008270">
    <property type="term" value="F:zinc ion binding"/>
    <property type="evidence" value="ECO:0007669"/>
    <property type="project" value="InterPro"/>
</dbReference>
<dbReference type="GO" id="GO:0004519">
    <property type="term" value="F:endonuclease activity"/>
    <property type="evidence" value="ECO:0007669"/>
    <property type="project" value="InterPro"/>
</dbReference>
<dbReference type="GO" id="GO:0016787">
    <property type="term" value="F:hydrolase activity"/>
    <property type="evidence" value="ECO:0007669"/>
    <property type="project" value="UniProtKB-KW"/>
</dbReference>
<keyword evidence="2" id="KW-0378">Hydrolase</keyword>
<protein>
    <recommendedName>
        <fullName evidence="3">HNH nuclease domain-containing protein</fullName>
    </recommendedName>
</protein>
<name>A0A2H9TBU1_9ZZZZ</name>
<dbReference type="GO" id="GO:0005829">
    <property type="term" value="C:cytosol"/>
    <property type="evidence" value="ECO:0007669"/>
    <property type="project" value="TreeGrafter"/>
</dbReference>
<organism evidence="4">
    <name type="scientific">invertebrate metagenome</name>
    <dbReference type="NCBI Taxonomy" id="1711999"/>
    <lineage>
        <taxon>unclassified sequences</taxon>
        <taxon>metagenomes</taxon>
        <taxon>organismal metagenomes</taxon>
    </lineage>
</organism>
<evidence type="ECO:0000259" key="3">
    <source>
        <dbReference type="SMART" id="SM00507"/>
    </source>
</evidence>
<dbReference type="InterPro" id="IPR002711">
    <property type="entry name" value="HNH"/>
</dbReference>
<accession>A0A2H9TBU1</accession>
<dbReference type="EMBL" id="NSIT01000009">
    <property type="protein sequence ID" value="PJE80674.1"/>
    <property type="molecule type" value="Genomic_DNA"/>
</dbReference>